<evidence type="ECO:0000256" key="9">
    <source>
        <dbReference type="ARBA" id="ARBA00022723"/>
    </source>
</evidence>
<dbReference type="InterPro" id="IPR043133">
    <property type="entry name" value="GTP-CH-I_C/QueF"/>
</dbReference>
<evidence type="ECO:0000259" key="16">
    <source>
        <dbReference type="PROSITE" id="PS50972"/>
    </source>
</evidence>
<evidence type="ECO:0000256" key="14">
    <source>
        <dbReference type="ARBA" id="ARBA00022909"/>
    </source>
</evidence>
<protein>
    <submittedName>
        <fullName evidence="17">Dihydropteroate synthase</fullName>
    </submittedName>
</protein>
<feature type="domain" description="Pterin-binding" evidence="16">
    <location>
        <begin position="497"/>
        <end position="804"/>
    </location>
</feature>
<evidence type="ECO:0000256" key="7">
    <source>
        <dbReference type="ARBA" id="ARBA00009951"/>
    </source>
</evidence>
<keyword evidence="11" id="KW-0418">Kinase</keyword>
<evidence type="ECO:0000256" key="8">
    <source>
        <dbReference type="ARBA" id="ARBA00022679"/>
    </source>
</evidence>
<dbReference type="EMBL" id="MU151067">
    <property type="protein sequence ID" value="KAF9452819.1"/>
    <property type="molecule type" value="Genomic_DNA"/>
</dbReference>
<dbReference type="NCBIfam" id="TIGR01498">
    <property type="entry name" value="folK"/>
    <property type="match status" value="1"/>
</dbReference>
<dbReference type="OrthoDB" id="615426at2759"/>
<name>A0A9P5XLS3_9AGAR</name>
<dbReference type="InterPro" id="IPR035907">
    <property type="entry name" value="Hppk_sf"/>
</dbReference>
<evidence type="ECO:0000256" key="11">
    <source>
        <dbReference type="ARBA" id="ARBA00022777"/>
    </source>
</evidence>
<comment type="similarity">
    <text evidence="7">In the C-terminal section; belongs to the DHPS family.</text>
</comment>
<dbReference type="SUPFAM" id="SSF51717">
    <property type="entry name" value="Dihydropteroate synthetase-like"/>
    <property type="match status" value="1"/>
</dbReference>
<comment type="caution">
    <text evidence="17">The sequence shown here is derived from an EMBL/GenBank/DDBJ whole genome shotgun (WGS) entry which is preliminary data.</text>
</comment>
<dbReference type="GO" id="GO:0004150">
    <property type="term" value="F:dihydroneopterin aldolase activity"/>
    <property type="evidence" value="ECO:0007669"/>
    <property type="project" value="InterPro"/>
</dbReference>
<comment type="cofactor">
    <cofactor evidence="3">
        <name>Mg(2+)</name>
        <dbReference type="ChEBI" id="CHEBI:18420"/>
    </cofactor>
</comment>
<evidence type="ECO:0000313" key="17">
    <source>
        <dbReference type="EMBL" id="KAF9452819.1"/>
    </source>
</evidence>
<evidence type="ECO:0000256" key="2">
    <source>
        <dbReference type="ARBA" id="ARBA00000198"/>
    </source>
</evidence>
<dbReference type="SUPFAM" id="SSF55620">
    <property type="entry name" value="Tetrahydrobiopterin biosynthesis enzymes-like"/>
    <property type="match status" value="2"/>
</dbReference>
<organism evidence="17 18">
    <name type="scientific">Macrolepiota fuliginosa MF-IS2</name>
    <dbReference type="NCBI Taxonomy" id="1400762"/>
    <lineage>
        <taxon>Eukaryota</taxon>
        <taxon>Fungi</taxon>
        <taxon>Dikarya</taxon>
        <taxon>Basidiomycota</taxon>
        <taxon>Agaricomycotina</taxon>
        <taxon>Agaricomycetes</taxon>
        <taxon>Agaricomycetidae</taxon>
        <taxon>Agaricales</taxon>
        <taxon>Agaricineae</taxon>
        <taxon>Agaricaceae</taxon>
        <taxon>Macrolepiota</taxon>
    </lineage>
</organism>
<dbReference type="GO" id="GO:0005740">
    <property type="term" value="C:mitochondrial envelope"/>
    <property type="evidence" value="ECO:0007669"/>
    <property type="project" value="TreeGrafter"/>
</dbReference>
<dbReference type="Proteomes" id="UP000807342">
    <property type="component" value="Unassembled WGS sequence"/>
</dbReference>
<keyword evidence="18" id="KW-1185">Reference proteome</keyword>
<dbReference type="InterPro" id="IPR000489">
    <property type="entry name" value="Pterin-binding_dom"/>
</dbReference>
<evidence type="ECO:0000256" key="1">
    <source>
        <dbReference type="ARBA" id="ARBA00000012"/>
    </source>
</evidence>
<dbReference type="SMART" id="SM00905">
    <property type="entry name" value="FolB"/>
    <property type="match status" value="2"/>
</dbReference>
<comment type="pathway">
    <text evidence="4">Cofactor biosynthesis; tetrahydrofolate biosynthesis; 7,8-dihydrofolate from 2-amino-4-hydroxy-6-hydroxymethyl-7,8-dihydropteridine diphosphate and 4-aminobenzoate: step 1/2.</text>
</comment>
<comment type="catalytic activity">
    <reaction evidence="2">
        <text>6-hydroxymethyl-7,8-dihydropterin + ATP = (7,8-dihydropterin-6-yl)methyl diphosphate + AMP + H(+)</text>
        <dbReference type="Rhea" id="RHEA:11412"/>
        <dbReference type="ChEBI" id="CHEBI:15378"/>
        <dbReference type="ChEBI" id="CHEBI:30616"/>
        <dbReference type="ChEBI" id="CHEBI:44841"/>
        <dbReference type="ChEBI" id="CHEBI:72950"/>
        <dbReference type="ChEBI" id="CHEBI:456215"/>
        <dbReference type="EC" id="2.7.6.3"/>
    </reaction>
</comment>
<dbReference type="CDD" id="cd00739">
    <property type="entry name" value="DHPS"/>
    <property type="match status" value="1"/>
</dbReference>
<gene>
    <name evidence="17" type="ORF">P691DRAFT_720926</name>
</gene>
<evidence type="ECO:0000256" key="6">
    <source>
        <dbReference type="ARBA" id="ARBA00009640"/>
    </source>
</evidence>
<dbReference type="SUPFAM" id="SSF55083">
    <property type="entry name" value="6-hydroxymethyl-7,8-dihydropterin pyrophosphokinase, HPPK"/>
    <property type="match status" value="1"/>
</dbReference>
<evidence type="ECO:0000256" key="3">
    <source>
        <dbReference type="ARBA" id="ARBA00001946"/>
    </source>
</evidence>
<dbReference type="PANTHER" id="PTHR20941:SF1">
    <property type="entry name" value="FOLIC ACID SYNTHESIS PROTEIN FOL1"/>
    <property type="match status" value="1"/>
</dbReference>
<dbReference type="InterPro" id="IPR006157">
    <property type="entry name" value="FolB_dom"/>
</dbReference>
<dbReference type="PROSITE" id="PS00793">
    <property type="entry name" value="DHPS_2"/>
    <property type="match status" value="1"/>
</dbReference>
<comment type="similarity">
    <text evidence="6">In the N-terminal section; belongs to the DHNA family.</text>
</comment>
<dbReference type="GO" id="GO:0003848">
    <property type="term" value="F:2-amino-4-hydroxy-6-hydroxymethyldihydropteridine diphosphokinase activity"/>
    <property type="evidence" value="ECO:0007669"/>
    <property type="project" value="UniProtKB-EC"/>
</dbReference>
<evidence type="ECO:0000256" key="12">
    <source>
        <dbReference type="ARBA" id="ARBA00022840"/>
    </source>
</evidence>
<dbReference type="Gene3D" id="3.30.70.560">
    <property type="entry name" value="7,8-Dihydro-6-hydroxymethylpterin-pyrophosphokinase HPPK"/>
    <property type="match status" value="1"/>
</dbReference>
<evidence type="ECO:0000256" key="5">
    <source>
        <dbReference type="ARBA" id="ARBA00005051"/>
    </source>
</evidence>
<keyword evidence="9" id="KW-0479">Metal-binding</keyword>
<keyword evidence="10" id="KW-0547">Nucleotide-binding</keyword>
<dbReference type="GO" id="GO:0005524">
    <property type="term" value="F:ATP binding"/>
    <property type="evidence" value="ECO:0007669"/>
    <property type="project" value="UniProtKB-KW"/>
</dbReference>
<accession>A0A9P5XLS3</accession>
<dbReference type="GO" id="GO:0046654">
    <property type="term" value="P:tetrahydrofolate biosynthetic process"/>
    <property type="evidence" value="ECO:0007669"/>
    <property type="project" value="TreeGrafter"/>
</dbReference>
<sequence length="811" mass="89026">MEPVGKDVIRVKDRLLNVSLASGARWPAKSDKGTLQPISISIDIFHDVAPASATDDLTRSINYSNISKELGSVLEEPPHATYQSLEHITNRALSAIQGTLTDTTVTEVKIKVTQLKAPLHCGDVGLEAWSIRENGRWNVSKTRHFVTDFTCPTIVGVNDVEREEAQDVVVNISVETPSAPVDRIKLDFRRLMRSLWTGIGKSSYLTLESLTSYVAQTTLSSLSQDFPSGVKPSVTVAVAKPCALVYSSASEVQVTRTWDDFPLAEPSRLHKAAIALGSNLGDRFYNIEYALRLLENPGRFQSETELGSSPEVTVVDTSFLYETAPMYVTDQPAFINGACLVETNLEPTTLLQLLKAIESTVGRVPSIRYGPRAVDLDLIFYDNSVLDTRAPSQQTTLDNLTGEIVIPHPRLQEREFVLRPLNDMIPDYVHPVLGRPIRTLLGNVRHDENDPPMRRVLPFPNLPHVPLPDSIEPPATLTYWLHPAISSTPPPDTKTKTRLMATLNVTPDSFSDGSDHNLLNNAISYIEQSVSYGADIVDIGGYSTRPGAAFVSVDEEILRVAPVVQAIRSKSDENICHIPISVDTFRWEVAQAAVEVGANIINDVYAFTGPKSHPGSWQEDEEALQIMVKMKELARRYSTPVVLMHSRGDAGQHKDYLTYAYAKGLDTSAVVEGVRSELGEKVERIIKGKGGVRRWLVIADPGIGFSKTVEDNLELLRHGAQVVEDVKIRQGENGCRNPLAGFPTLVGTSRKSFLGTILSQGPRGRATTPKERVWATGATVACAIQQGAMIVRVHDIKEMADVVVVADALWA</sequence>
<comment type="pathway">
    <text evidence="5">Cofactor biosynthesis; tetrahydrofolate biosynthesis; 2-amino-4-hydroxy-6-hydroxymethyl-7,8-dihydropteridine diphosphate from 7,8-dihydroneopterin triphosphate: step 4/4.</text>
</comment>
<dbReference type="GO" id="GO:0004156">
    <property type="term" value="F:dihydropteroate synthase activity"/>
    <property type="evidence" value="ECO:0007669"/>
    <property type="project" value="UniProtKB-EC"/>
</dbReference>
<dbReference type="Pfam" id="PF02152">
    <property type="entry name" value="FolB"/>
    <property type="match status" value="2"/>
</dbReference>
<dbReference type="Gene3D" id="3.30.1130.10">
    <property type="match status" value="2"/>
</dbReference>
<evidence type="ECO:0000313" key="18">
    <source>
        <dbReference type="Proteomes" id="UP000807342"/>
    </source>
</evidence>
<reference evidence="17" key="1">
    <citation type="submission" date="2020-11" db="EMBL/GenBank/DDBJ databases">
        <authorList>
            <consortium name="DOE Joint Genome Institute"/>
            <person name="Ahrendt S."/>
            <person name="Riley R."/>
            <person name="Andreopoulos W."/>
            <person name="Labutti K."/>
            <person name="Pangilinan J."/>
            <person name="Ruiz-Duenas F.J."/>
            <person name="Barrasa J.M."/>
            <person name="Sanchez-Garcia M."/>
            <person name="Camarero S."/>
            <person name="Miyauchi S."/>
            <person name="Serrano A."/>
            <person name="Linde D."/>
            <person name="Babiker R."/>
            <person name="Drula E."/>
            <person name="Ayuso-Fernandez I."/>
            <person name="Pacheco R."/>
            <person name="Padilla G."/>
            <person name="Ferreira P."/>
            <person name="Barriuso J."/>
            <person name="Kellner H."/>
            <person name="Castanera R."/>
            <person name="Alfaro M."/>
            <person name="Ramirez L."/>
            <person name="Pisabarro A.G."/>
            <person name="Kuo A."/>
            <person name="Tritt A."/>
            <person name="Lipzen A."/>
            <person name="He G."/>
            <person name="Yan M."/>
            <person name="Ng V."/>
            <person name="Cullen D."/>
            <person name="Martin F."/>
            <person name="Rosso M.-N."/>
            <person name="Henrissat B."/>
            <person name="Hibbett D."/>
            <person name="Martinez A.T."/>
            <person name="Grigoriev I.V."/>
        </authorList>
    </citation>
    <scope>NUCLEOTIDE SEQUENCE</scope>
    <source>
        <strain evidence="17">MF-IS2</strain>
    </source>
</reference>
<keyword evidence="15" id="KW-0511">Multifunctional enzyme</keyword>
<dbReference type="InterPro" id="IPR011005">
    <property type="entry name" value="Dihydropteroate_synth-like_sf"/>
</dbReference>
<dbReference type="Gene3D" id="3.20.20.20">
    <property type="entry name" value="Dihydropteroate synthase-like"/>
    <property type="match status" value="1"/>
</dbReference>
<keyword evidence="8" id="KW-0808">Transferase</keyword>
<evidence type="ECO:0000256" key="4">
    <source>
        <dbReference type="ARBA" id="ARBA00004763"/>
    </source>
</evidence>
<keyword evidence="12" id="KW-0067">ATP-binding</keyword>
<keyword evidence="13" id="KW-0460">Magnesium</keyword>
<dbReference type="GO" id="GO:0046656">
    <property type="term" value="P:folic acid biosynthetic process"/>
    <property type="evidence" value="ECO:0007669"/>
    <property type="project" value="UniProtKB-KW"/>
</dbReference>
<dbReference type="PROSITE" id="PS00794">
    <property type="entry name" value="HPPK"/>
    <property type="match status" value="1"/>
</dbReference>
<dbReference type="AlphaFoldDB" id="A0A9P5XLS3"/>
<dbReference type="PANTHER" id="PTHR20941">
    <property type="entry name" value="FOLATE SYNTHESIS PROTEINS"/>
    <property type="match status" value="1"/>
</dbReference>
<dbReference type="InterPro" id="IPR045031">
    <property type="entry name" value="DHP_synth-like"/>
</dbReference>
<dbReference type="Pfam" id="PF01288">
    <property type="entry name" value="HPPK"/>
    <property type="match status" value="1"/>
</dbReference>
<dbReference type="InterPro" id="IPR000550">
    <property type="entry name" value="Hppk"/>
</dbReference>
<proteinExistence type="inferred from homology"/>
<evidence type="ECO:0000256" key="10">
    <source>
        <dbReference type="ARBA" id="ARBA00022741"/>
    </source>
</evidence>
<dbReference type="InterPro" id="IPR006390">
    <property type="entry name" value="DHP_synth_dom"/>
</dbReference>
<dbReference type="GO" id="GO:0046872">
    <property type="term" value="F:metal ion binding"/>
    <property type="evidence" value="ECO:0007669"/>
    <property type="project" value="UniProtKB-KW"/>
</dbReference>
<keyword evidence="14" id="KW-0289">Folate biosynthesis</keyword>
<evidence type="ECO:0000256" key="13">
    <source>
        <dbReference type="ARBA" id="ARBA00022842"/>
    </source>
</evidence>
<dbReference type="GO" id="GO:0016301">
    <property type="term" value="F:kinase activity"/>
    <property type="evidence" value="ECO:0007669"/>
    <property type="project" value="UniProtKB-KW"/>
</dbReference>
<dbReference type="CDD" id="cd00483">
    <property type="entry name" value="HPPK"/>
    <property type="match status" value="1"/>
</dbReference>
<evidence type="ECO:0000256" key="15">
    <source>
        <dbReference type="ARBA" id="ARBA00023268"/>
    </source>
</evidence>
<dbReference type="Pfam" id="PF00809">
    <property type="entry name" value="Pterin_bind"/>
    <property type="match status" value="1"/>
</dbReference>
<comment type="catalytic activity">
    <reaction evidence="1">
        <text>(7,8-dihydropterin-6-yl)methyl diphosphate + 4-aminobenzoate = 7,8-dihydropteroate + diphosphate</text>
        <dbReference type="Rhea" id="RHEA:19949"/>
        <dbReference type="ChEBI" id="CHEBI:17836"/>
        <dbReference type="ChEBI" id="CHEBI:17839"/>
        <dbReference type="ChEBI" id="CHEBI:33019"/>
        <dbReference type="ChEBI" id="CHEBI:72950"/>
        <dbReference type="EC" id="2.5.1.15"/>
    </reaction>
</comment>
<dbReference type="PROSITE" id="PS50972">
    <property type="entry name" value="PTERIN_BINDING"/>
    <property type="match status" value="1"/>
</dbReference>